<dbReference type="Proteomes" id="UP000193411">
    <property type="component" value="Unassembled WGS sequence"/>
</dbReference>
<reference evidence="8 9" key="1">
    <citation type="submission" date="2016-07" db="EMBL/GenBank/DDBJ databases">
        <title>Pervasive Adenine N6-methylation of Active Genes in Fungi.</title>
        <authorList>
            <consortium name="DOE Joint Genome Institute"/>
            <person name="Mondo S.J."/>
            <person name="Dannebaum R.O."/>
            <person name="Kuo R.C."/>
            <person name="Labutti K."/>
            <person name="Haridas S."/>
            <person name="Kuo A."/>
            <person name="Salamov A."/>
            <person name="Ahrendt S.R."/>
            <person name="Lipzen A."/>
            <person name="Sullivan W."/>
            <person name="Andreopoulos W.B."/>
            <person name="Clum A."/>
            <person name="Lindquist E."/>
            <person name="Daum C."/>
            <person name="Ramamoorthy G.K."/>
            <person name="Gryganskyi A."/>
            <person name="Culley D."/>
            <person name="Magnuson J.K."/>
            <person name="James T.Y."/>
            <person name="O'Malley M.A."/>
            <person name="Stajich J.E."/>
            <person name="Spatafora J.W."/>
            <person name="Visel A."/>
            <person name="Grigoriev I.V."/>
        </authorList>
    </citation>
    <scope>NUCLEOTIDE SEQUENCE [LARGE SCALE GENOMIC DNA]</scope>
    <source>
        <strain evidence="8 9">PL171</strain>
    </source>
</reference>
<feature type="domain" description="FAD-dependent oxidoreductase 2 FAD-binding" evidence="7">
    <location>
        <begin position="116"/>
        <end position="526"/>
    </location>
</feature>
<dbReference type="Pfam" id="PF00890">
    <property type="entry name" value="FAD_binding_2"/>
    <property type="match status" value="1"/>
</dbReference>
<sequence length="605" mass="65673">MPFLTSSTDLNQCTLALIQHQREARCNHASLRLLRTHPHLARRRTRRQHRHCGRRPCRLVCHHRGVPRRLARCSPRQGKESGRQLGKGHVGHEQRAHARANREKDPRFHRQVCRRHVQVGGGRSDKLLVKTLTANAQDAHAWLETFGITLDHISQCGGHTLPRTHRESPRPDGKPAPVGWDIIKTLKAYIDKEVAKKSDPAFGSITILNGAKVHDLIIENDRVHGVRATLSGMPFELRSDAVILATGGFSASADLLKEFAPHLRHFPTTNGPWASGDGIKFSRALGLSLVDMDQVQLHPTGFIDPSNPDANTKFLAPEALRGHGGILLSLGSGTRFANELGTRAAVVDAIHQHSLYPNQSTEAGLWARGAAFLVLNQAAVDLFDAAVIGFYMSRGFFKQVNNAAELAQLMRDGFAGLSAPDATAESVAQVFAEYNAAAEGKVQDKFGKTVFPVTYSPDDKLYVCGITPAIHYTMGGIKINQVGEVLRPKTDKLTVGPEGVPLPGLYAAGEVSGGVHGQNRLAGNSLLECVVFGRIAGQRAAALSKHATLPGTHRLALHSSPTTSWDFLAATSSPLLTPTNVSLLILVVALVLPFASRILRRGFKL</sequence>
<evidence type="ECO:0000259" key="7">
    <source>
        <dbReference type="Pfam" id="PF00890"/>
    </source>
</evidence>
<keyword evidence="6" id="KW-0812">Transmembrane</keyword>
<keyword evidence="3" id="KW-0274">FAD</keyword>
<proteinExistence type="predicted"/>
<gene>
    <name evidence="8" type="ORF">BCR44DRAFT_1417359</name>
</gene>
<dbReference type="STRING" id="765915.A0A1Y2H975"/>
<keyword evidence="6" id="KW-0472">Membrane</keyword>
<evidence type="ECO:0000256" key="2">
    <source>
        <dbReference type="ARBA" id="ARBA00022630"/>
    </source>
</evidence>
<dbReference type="EMBL" id="MCFL01000066">
    <property type="protein sequence ID" value="ORZ31130.1"/>
    <property type="molecule type" value="Genomic_DNA"/>
</dbReference>
<dbReference type="OrthoDB" id="10252157at2759"/>
<evidence type="ECO:0000256" key="6">
    <source>
        <dbReference type="SAM" id="Phobius"/>
    </source>
</evidence>
<accession>A0A1Y2H975</accession>
<dbReference type="Gene3D" id="3.50.50.60">
    <property type="entry name" value="FAD/NAD(P)-binding domain"/>
    <property type="match status" value="1"/>
</dbReference>
<dbReference type="InterPro" id="IPR050315">
    <property type="entry name" value="FAD-oxidoreductase_2"/>
</dbReference>
<keyword evidence="4" id="KW-0560">Oxidoreductase</keyword>
<evidence type="ECO:0000313" key="8">
    <source>
        <dbReference type="EMBL" id="ORZ31130.1"/>
    </source>
</evidence>
<dbReference type="Gene3D" id="3.90.700.10">
    <property type="entry name" value="Succinate dehydrogenase/fumarate reductase flavoprotein, catalytic domain"/>
    <property type="match status" value="1"/>
</dbReference>
<organism evidence="8 9">
    <name type="scientific">Catenaria anguillulae PL171</name>
    <dbReference type="NCBI Taxonomy" id="765915"/>
    <lineage>
        <taxon>Eukaryota</taxon>
        <taxon>Fungi</taxon>
        <taxon>Fungi incertae sedis</taxon>
        <taxon>Blastocladiomycota</taxon>
        <taxon>Blastocladiomycetes</taxon>
        <taxon>Blastocladiales</taxon>
        <taxon>Catenariaceae</taxon>
        <taxon>Catenaria</taxon>
    </lineage>
</organism>
<feature type="compositionally biased region" description="Basic and acidic residues" evidence="5">
    <location>
        <begin position="90"/>
        <end position="107"/>
    </location>
</feature>
<evidence type="ECO:0000256" key="3">
    <source>
        <dbReference type="ARBA" id="ARBA00022827"/>
    </source>
</evidence>
<comment type="cofactor">
    <cofactor evidence="1">
        <name>FAD</name>
        <dbReference type="ChEBI" id="CHEBI:57692"/>
    </cofactor>
</comment>
<evidence type="ECO:0000256" key="1">
    <source>
        <dbReference type="ARBA" id="ARBA00001974"/>
    </source>
</evidence>
<dbReference type="AlphaFoldDB" id="A0A1Y2H975"/>
<evidence type="ECO:0000256" key="5">
    <source>
        <dbReference type="SAM" id="MobiDB-lite"/>
    </source>
</evidence>
<dbReference type="SUPFAM" id="SSF51905">
    <property type="entry name" value="FAD/NAD(P)-binding domain"/>
    <property type="match status" value="1"/>
</dbReference>
<feature type="region of interest" description="Disordered" evidence="5">
    <location>
        <begin position="73"/>
        <end position="107"/>
    </location>
</feature>
<keyword evidence="2" id="KW-0285">Flavoprotein</keyword>
<name>A0A1Y2H975_9FUNG</name>
<dbReference type="InterPro" id="IPR036188">
    <property type="entry name" value="FAD/NAD-bd_sf"/>
</dbReference>
<evidence type="ECO:0000256" key="4">
    <source>
        <dbReference type="ARBA" id="ARBA00023002"/>
    </source>
</evidence>
<evidence type="ECO:0000313" key="9">
    <source>
        <dbReference type="Proteomes" id="UP000193411"/>
    </source>
</evidence>
<protein>
    <submittedName>
        <fullName evidence="8">FAD binding domain-domain-containing protein</fullName>
    </submittedName>
</protein>
<keyword evidence="9" id="KW-1185">Reference proteome</keyword>
<dbReference type="InterPro" id="IPR003953">
    <property type="entry name" value="FAD-dep_OxRdtase_2_FAD-bd"/>
</dbReference>
<dbReference type="GO" id="GO:0016491">
    <property type="term" value="F:oxidoreductase activity"/>
    <property type="evidence" value="ECO:0007669"/>
    <property type="project" value="UniProtKB-KW"/>
</dbReference>
<keyword evidence="6" id="KW-1133">Transmembrane helix</keyword>
<feature type="transmembrane region" description="Helical" evidence="6">
    <location>
        <begin position="581"/>
        <end position="599"/>
    </location>
</feature>
<dbReference type="InterPro" id="IPR027477">
    <property type="entry name" value="Succ_DH/fumarate_Rdtase_cat_sf"/>
</dbReference>
<dbReference type="PANTHER" id="PTHR43400:SF7">
    <property type="entry name" value="FAD-DEPENDENT OXIDOREDUCTASE 2 FAD BINDING DOMAIN-CONTAINING PROTEIN"/>
    <property type="match status" value="1"/>
</dbReference>
<comment type="caution">
    <text evidence="8">The sequence shown here is derived from an EMBL/GenBank/DDBJ whole genome shotgun (WGS) entry which is preliminary data.</text>
</comment>
<dbReference type="SUPFAM" id="SSF56425">
    <property type="entry name" value="Succinate dehydrogenase/fumarate reductase flavoprotein, catalytic domain"/>
    <property type="match status" value="1"/>
</dbReference>
<dbReference type="PANTHER" id="PTHR43400">
    <property type="entry name" value="FUMARATE REDUCTASE"/>
    <property type="match status" value="1"/>
</dbReference>